<feature type="compositionally biased region" description="Low complexity" evidence="1">
    <location>
        <begin position="129"/>
        <end position="147"/>
    </location>
</feature>
<feature type="region of interest" description="Disordered" evidence="1">
    <location>
        <begin position="129"/>
        <end position="176"/>
    </location>
</feature>
<dbReference type="RefSeq" id="XP_019849329.1">
    <property type="nucleotide sequence ID" value="XM_019993770.1"/>
</dbReference>
<sequence length="2133" mass="238934">MAESQEEDHGSYRELLKKISHPLVDVRSRALRSIKFKLSSGLITASQLSNERRFLIHLMEWFNHEKWIHEGLALEILRDATEFEAAVTTLQEVGGVEFLSQLRPHVNPSCQEMVDEMLEKLLHLPSSFTDHSHTSSSSHPSIGSASPITSPSFNHTHIHTHQTASPNSDHTHSTLSIGSNLSQTHLLSSDGPKIDSVLATPPPTRDSLNNSYDATLKLGSFPWLPLSKVDIKVLGSTLSRLQSGDRGCVTSTWGFIEEVLLNDFPPEVFLQRPDIVEHLLEKLKEDVHIRTGDHTPPLSTLLSLVHKLTGRLEVQINPLAQDSHHLFSYKLLSKDVEDHPKDMLIHLASKEISIQTFCCNVLSVLVDLLLLSLDRHLPWLDFGCRSHDFPGDELYSMFGRCLECCSCVSDLLLILVKGHGQISKEKIIETLDVFAGAVIKCLSKLRRCRESGLTPHLLLKLICPLAGLLSYWFTLLLCHSSHLFEANDKYLLSSQVCVVFKEILADPFVNIIINSNNAILGSLDSFIQSTDNGLCNLLIKERALCSSFEQLYRFLSFFDETKPTNIMPIQLLEVAGDSLSGLSFCWGPNEKRFVTLAIENISKILLSGKGDDVDLITKCHKFLINLASHERREVKMAAYKSYKVFLEGSCTRLSPVLFPSGFVLSLCQDMLSEDLKGLALPLISMIVLDIKKNNDTNNNNNNKETWDKQLQTLLQSLPFVEFSAQSSHDNVLPLIYILLDCASSQIRTSSLLRMLYSKIKSIREKSFDKLMREYGEKSMVDFSDVLLVSSPLPPLLHFYCPSLALSSSTFKCEDICNLLSVAGSIKVDVSLRVSALDQLSSILKDISLHEMAVREGLLSLLQRIILTDQTKTVKEREDILSSSLNCLQLLVLGSGTVRNVIVSNHQFMFTLFRVSFIYKSIRCLVSQIISLIVFSAILQFSPSPPVNVIKMNTLFLPHIQLPFSVQPLSLPTSTTSPAPTHMTSSPPNRRRLWLHYALAVARGVDNIPSANGEGDRMGEGPFLKGEEFLFGEDITRLELSNVLFDLQSLLYTSCYTMAGYYLSLLARPVKRVFPVFESLKVSLLLSPLSASSHKSLSFNIQEVFQKFLTKAPKTKEDENIAVSTLSCLRSISSNLIGRSQWEWLLSSVASKDGFLVRHLFCREEDTNKELVKEFLLFVSQSLTEAPAHNVSLLLILTQVISSDSNDRSVLYLSLQCILNILKNISRNNVNFDRIDALSSLMASVRKLIWSSVTERGTSFGSFMLKGITRLCVQCLSYLLFIIHSMSISNDKDNNDTIINWLDDDNSLLWIHSLLHDRDNQVSCATYSILSIISSQSNGVKVLLRSWKELHTNGLLGAMIDTGMSHTESDWIRHQAFTISVNIIYHGEYDNDISELMEDTGLMKCLLSAFDQLIANCDEILTLEEAKKVIQESQSLDHQDKQVERTGLTGFVDWKVLTYRYFSDCQFLVVSGMCQFVSIALSLKETAIRATVLKDMVTFIIRLLKSSIFKFIFIISPSLWDNLAVSWLDLYIRVIALLHVISVSTINSSCIESHDQGIMSHDQLKATASHSLQLMQWRDILPQGCASKFDALCLEIVKFLRGLTEEEKKREAISEREEIVWKCLIEEWKNFTELLVYSLTFEIQELSVNCLTLLSRLLSRCHVKRPLSSSSQGSILSPSSSSSFSSLSPSSSSSASRSSSLSFSLLSALDSDTVRELSMTLWEKFEVKPVEGENEKLALVRELSWIGLCLLLASSQTAKEIMMEAGLVESVTEQLISLHTKLTVDSLAKSSNRKKKTVYTEVKEIVKCFKLLQNALHDNNSLKLVAVKAGLMNALSILWPSIVINMTLLKPFLQLLTVFTAHCPEAHLAMLNDGKGPTVVSGVSLYQQLLKTASLSILSNMKSTSTDQCSPPPYSLVLVDLFSVLCNSVSSQECRAVIKKTNFLSSFLLINPKVDLAKHSASSSPYLLVTEWLHLLVNYTFTNDGMSLVAKLQGSVDLLCDLWAHLKRRRDKLNCVAILRNLCFYGPSKAPLASNEKVMDIFIKCLKTEEEKFIKVVTVGVHSLLYNCSKTKVLIKHKFLHQELSKTFNSLKSEGTSCMILLPNHSWNSENLNFLYSGKDLADQVHTVLSMIGQ</sequence>
<reference evidence="3" key="2">
    <citation type="submission" date="2024-06" db="UniProtKB">
        <authorList>
            <consortium name="EnsemblMetazoa"/>
        </authorList>
    </citation>
    <scope>IDENTIFICATION</scope>
</reference>
<dbReference type="GO" id="GO:0036064">
    <property type="term" value="C:ciliary basal body"/>
    <property type="evidence" value="ECO:0007669"/>
    <property type="project" value="InterPro"/>
</dbReference>
<dbReference type="GO" id="GO:0007099">
    <property type="term" value="P:centriole replication"/>
    <property type="evidence" value="ECO:0007669"/>
    <property type="project" value="TreeGrafter"/>
</dbReference>
<accession>A0AAN0IX36</accession>
<feature type="compositionally biased region" description="Polar residues" evidence="1">
    <location>
        <begin position="148"/>
        <end position="176"/>
    </location>
</feature>
<dbReference type="KEGG" id="aqu:109580505"/>
<dbReference type="Proteomes" id="UP000007879">
    <property type="component" value="Unassembled WGS sequence"/>
</dbReference>
<name>A0AAN0IX36_AMPQE</name>
<dbReference type="EnsemblMetazoa" id="XM_019993770.1">
    <property type="protein sequence ID" value="XP_019849329.1"/>
    <property type="gene ID" value="LOC109580505"/>
</dbReference>
<dbReference type="GO" id="GO:0005814">
    <property type="term" value="C:centriole"/>
    <property type="evidence" value="ECO:0007669"/>
    <property type="project" value="TreeGrafter"/>
</dbReference>
<proteinExistence type="predicted"/>
<feature type="domain" description="Rotatin N-terminal" evidence="2">
    <location>
        <begin position="25"/>
        <end position="121"/>
    </location>
</feature>
<dbReference type="InterPro" id="IPR029249">
    <property type="entry name" value="Rotatin_N"/>
</dbReference>
<dbReference type="InterPro" id="IPR030791">
    <property type="entry name" value="Rotatin"/>
</dbReference>
<reference evidence="4" key="1">
    <citation type="journal article" date="2010" name="Nature">
        <title>The Amphimedon queenslandica genome and the evolution of animal complexity.</title>
        <authorList>
            <person name="Srivastava M."/>
            <person name="Simakov O."/>
            <person name="Chapman J."/>
            <person name="Fahey B."/>
            <person name="Gauthier M.E."/>
            <person name="Mitros T."/>
            <person name="Richards G.S."/>
            <person name="Conaco C."/>
            <person name="Dacre M."/>
            <person name="Hellsten U."/>
            <person name="Larroux C."/>
            <person name="Putnam N.H."/>
            <person name="Stanke M."/>
            <person name="Adamska M."/>
            <person name="Darling A."/>
            <person name="Degnan S.M."/>
            <person name="Oakley T.H."/>
            <person name="Plachetzki D.C."/>
            <person name="Zhai Y."/>
            <person name="Adamski M."/>
            <person name="Calcino A."/>
            <person name="Cummins S.F."/>
            <person name="Goodstein D.M."/>
            <person name="Harris C."/>
            <person name="Jackson D.J."/>
            <person name="Leys S.P."/>
            <person name="Shu S."/>
            <person name="Woodcroft B.J."/>
            <person name="Vervoort M."/>
            <person name="Kosik K.S."/>
            <person name="Manning G."/>
            <person name="Degnan B.M."/>
            <person name="Rokhsar D.S."/>
        </authorList>
    </citation>
    <scope>NUCLEOTIDE SEQUENCE [LARGE SCALE GENOMIC DNA]</scope>
</reference>
<dbReference type="Pfam" id="PF14726">
    <property type="entry name" value="RTTN_N"/>
    <property type="match status" value="1"/>
</dbReference>
<protein>
    <recommendedName>
        <fullName evidence="2">Rotatin N-terminal domain-containing protein</fullName>
    </recommendedName>
</protein>
<evidence type="ECO:0000313" key="3">
    <source>
        <dbReference type="EnsemblMetazoa" id="XP_019849329.1"/>
    </source>
</evidence>
<dbReference type="SUPFAM" id="SSF48371">
    <property type="entry name" value="ARM repeat"/>
    <property type="match status" value="2"/>
</dbReference>
<dbReference type="GeneID" id="109580505"/>
<dbReference type="InterPro" id="IPR016024">
    <property type="entry name" value="ARM-type_fold"/>
</dbReference>
<evidence type="ECO:0000256" key="1">
    <source>
        <dbReference type="SAM" id="MobiDB-lite"/>
    </source>
</evidence>
<dbReference type="GO" id="GO:0005813">
    <property type="term" value="C:centrosome"/>
    <property type="evidence" value="ECO:0007669"/>
    <property type="project" value="InterPro"/>
</dbReference>
<evidence type="ECO:0000313" key="4">
    <source>
        <dbReference type="Proteomes" id="UP000007879"/>
    </source>
</evidence>
<dbReference type="PANTHER" id="PTHR31691">
    <property type="entry name" value="ROTATIN"/>
    <property type="match status" value="1"/>
</dbReference>
<dbReference type="GO" id="GO:0032053">
    <property type="term" value="P:ciliary basal body organization"/>
    <property type="evidence" value="ECO:0007669"/>
    <property type="project" value="TreeGrafter"/>
</dbReference>
<dbReference type="PANTHER" id="PTHR31691:SF1">
    <property type="entry name" value="ROTATIN"/>
    <property type="match status" value="1"/>
</dbReference>
<dbReference type="GO" id="GO:0010457">
    <property type="term" value="P:centriole-centriole cohesion"/>
    <property type="evidence" value="ECO:0007669"/>
    <property type="project" value="TreeGrafter"/>
</dbReference>
<evidence type="ECO:0000259" key="2">
    <source>
        <dbReference type="Pfam" id="PF14726"/>
    </source>
</evidence>
<feature type="region of interest" description="Disordered" evidence="1">
    <location>
        <begin position="1666"/>
        <end position="1697"/>
    </location>
</feature>
<organism evidence="3 4">
    <name type="scientific">Amphimedon queenslandica</name>
    <name type="common">Sponge</name>
    <dbReference type="NCBI Taxonomy" id="400682"/>
    <lineage>
        <taxon>Eukaryota</taxon>
        <taxon>Metazoa</taxon>
        <taxon>Porifera</taxon>
        <taxon>Demospongiae</taxon>
        <taxon>Heteroscleromorpha</taxon>
        <taxon>Haplosclerida</taxon>
        <taxon>Niphatidae</taxon>
        <taxon>Amphimedon</taxon>
    </lineage>
</organism>
<keyword evidence="4" id="KW-1185">Reference proteome</keyword>